<reference evidence="2 3" key="1">
    <citation type="submission" date="2021-03" db="EMBL/GenBank/DDBJ databases">
        <title>Isolation and description of Capnocytophaga bilenii sp. nov., a novel Capnocytophaga species, isolated from a gingivitis subject.</title>
        <authorList>
            <person name="Antezack A."/>
            <person name="Monnet-Corti V."/>
            <person name="La Scola B."/>
        </authorList>
    </citation>
    <scope>NUCLEOTIDE SEQUENCE [LARGE SCALE GENOMIC DNA]</scope>
    <source>
        <strain evidence="2 3">Marseille-Q4570</strain>
    </source>
</reference>
<organism evidence="2 3">
    <name type="scientific">Capnocytophaga bilenii</name>
    <dbReference type="NCBI Taxonomy" id="2819369"/>
    <lineage>
        <taxon>Bacteria</taxon>
        <taxon>Pseudomonadati</taxon>
        <taxon>Bacteroidota</taxon>
        <taxon>Flavobacteriia</taxon>
        <taxon>Flavobacteriales</taxon>
        <taxon>Flavobacteriaceae</taxon>
        <taxon>Capnocytophaga</taxon>
    </lineage>
</organism>
<proteinExistence type="predicted"/>
<dbReference type="EMBL" id="JAGDYP010000005">
    <property type="protein sequence ID" value="MBO1884355.1"/>
    <property type="molecule type" value="Genomic_DNA"/>
</dbReference>
<evidence type="ECO:0000313" key="2">
    <source>
        <dbReference type="EMBL" id="MBO1884355.1"/>
    </source>
</evidence>
<keyword evidence="1" id="KW-1133">Transmembrane helix</keyword>
<gene>
    <name evidence="2" type="ORF">J4N46_07955</name>
</gene>
<keyword evidence="1" id="KW-0472">Membrane</keyword>
<protein>
    <recommendedName>
        <fullName evidence="4">Transmembrane protein</fullName>
    </recommendedName>
</protein>
<keyword evidence="1" id="KW-0812">Transmembrane</keyword>
<evidence type="ECO:0008006" key="4">
    <source>
        <dbReference type="Google" id="ProtNLM"/>
    </source>
</evidence>
<keyword evidence="3" id="KW-1185">Reference proteome</keyword>
<name>A0ABS3PYE6_9FLAO</name>
<comment type="caution">
    <text evidence="2">The sequence shown here is derived from an EMBL/GenBank/DDBJ whole genome shotgun (WGS) entry which is preliminary data.</text>
</comment>
<evidence type="ECO:0000313" key="3">
    <source>
        <dbReference type="Proteomes" id="UP000681610"/>
    </source>
</evidence>
<evidence type="ECO:0000256" key="1">
    <source>
        <dbReference type="SAM" id="Phobius"/>
    </source>
</evidence>
<dbReference type="Proteomes" id="UP000681610">
    <property type="component" value="Unassembled WGS sequence"/>
</dbReference>
<sequence length="76" mass="7981">MGSITTSCVFFWCSLFKNTLLIDKPDTTLERCALLIVGILGATALVVVNCGVVACWAVTCTCSFVTGVGGVCPLYI</sequence>
<dbReference type="RefSeq" id="WP_208058860.1">
    <property type="nucleotide sequence ID" value="NZ_JAGDYP010000005.1"/>
</dbReference>
<feature type="transmembrane region" description="Helical" evidence="1">
    <location>
        <begin position="32"/>
        <end position="59"/>
    </location>
</feature>
<accession>A0ABS3PYE6</accession>